<protein>
    <recommendedName>
        <fullName evidence="4">LisH domain-containing protein</fullName>
    </recommendedName>
</protein>
<evidence type="ECO:0000313" key="2">
    <source>
        <dbReference type="EMBL" id="QDZ25624.1"/>
    </source>
</evidence>
<evidence type="ECO:0000313" key="3">
    <source>
        <dbReference type="Proteomes" id="UP000316726"/>
    </source>
</evidence>
<feature type="compositionally biased region" description="Acidic residues" evidence="1">
    <location>
        <begin position="236"/>
        <end position="250"/>
    </location>
</feature>
<gene>
    <name evidence="2" type="ORF">A3770_18p81420</name>
</gene>
<sequence length="250" mass="26651">MEGDQESSGIGGLKQILIDTLEAEGRLDAIKADVRATVFAALNTKLSQGEEGGRAAKRRTSSRVSELLKSEAGTKALEGVIELLRWAGLNQTLRVLECEVPLRDSTRLQRAFGKPDEEDGEPTLVKALRGKAVGGGEQTPPTRSPLPKIRGSPSPSNAVQEVSGLPDLSSQTRHSPMMDHQTSSVSVYSEITEEIEEVLSFVEESSALDVQDSGLHIMDSVLHAVNSTLSASDNSGELDSDAEGIEAAEM</sequence>
<name>A0A5B8N1P8_9CHLO</name>
<evidence type="ECO:0000256" key="1">
    <source>
        <dbReference type="SAM" id="MobiDB-lite"/>
    </source>
</evidence>
<reference evidence="2 3" key="1">
    <citation type="submission" date="2018-07" db="EMBL/GenBank/DDBJ databases">
        <title>The complete nuclear genome of the prasinophyte Chloropicon primus (CCMP1205).</title>
        <authorList>
            <person name="Pombert J.-F."/>
            <person name="Otis C."/>
            <person name="Turmel M."/>
            <person name="Lemieux C."/>
        </authorList>
    </citation>
    <scope>NUCLEOTIDE SEQUENCE [LARGE SCALE GENOMIC DNA]</scope>
    <source>
        <strain evidence="2 3">CCMP1205</strain>
    </source>
</reference>
<dbReference type="EMBL" id="CP031051">
    <property type="protein sequence ID" value="QDZ25624.1"/>
    <property type="molecule type" value="Genomic_DNA"/>
</dbReference>
<dbReference type="OrthoDB" id="5970631at2759"/>
<proteinExistence type="predicted"/>
<feature type="region of interest" description="Disordered" evidence="1">
    <location>
        <begin position="231"/>
        <end position="250"/>
    </location>
</feature>
<feature type="compositionally biased region" description="Polar residues" evidence="1">
    <location>
        <begin position="168"/>
        <end position="183"/>
    </location>
</feature>
<feature type="region of interest" description="Disordered" evidence="1">
    <location>
        <begin position="129"/>
        <end position="183"/>
    </location>
</feature>
<dbReference type="Proteomes" id="UP000316726">
    <property type="component" value="Chromosome 18"/>
</dbReference>
<organism evidence="2 3">
    <name type="scientific">Chloropicon primus</name>
    <dbReference type="NCBI Taxonomy" id="1764295"/>
    <lineage>
        <taxon>Eukaryota</taxon>
        <taxon>Viridiplantae</taxon>
        <taxon>Chlorophyta</taxon>
        <taxon>Chloropicophyceae</taxon>
        <taxon>Chloropicales</taxon>
        <taxon>Chloropicaceae</taxon>
        <taxon>Chloropicon</taxon>
    </lineage>
</organism>
<evidence type="ECO:0008006" key="4">
    <source>
        <dbReference type="Google" id="ProtNLM"/>
    </source>
</evidence>
<accession>A0A5B8N1P8</accession>
<dbReference type="AlphaFoldDB" id="A0A5B8N1P8"/>
<keyword evidence="3" id="KW-1185">Reference proteome</keyword>